<keyword evidence="3" id="KW-0804">Transcription</keyword>
<dbReference type="Proteomes" id="UP001524478">
    <property type="component" value="Unassembled WGS sequence"/>
</dbReference>
<reference evidence="5 6" key="1">
    <citation type="submission" date="2022-06" db="EMBL/GenBank/DDBJ databases">
        <title>Isolation of gut microbiota from human fecal samples.</title>
        <authorList>
            <person name="Pamer E.G."/>
            <person name="Barat B."/>
            <person name="Waligurski E."/>
            <person name="Medina S."/>
            <person name="Paddock L."/>
            <person name="Mostad J."/>
        </authorList>
    </citation>
    <scope>NUCLEOTIDE SEQUENCE [LARGE SCALE GENOMIC DNA]</scope>
    <source>
        <strain evidence="5 6">DFI.7.95</strain>
    </source>
</reference>
<dbReference type="EMBL" id="JANGAC010000025">
    <property type="protein sequence ID" value="MCQ4925592.1"/>
    <property type="molecule type" value="Genomic_DNA"/>
</dbReference>
<evidence type="ECO:0000256" key="3">
    <source>
        <dbReference type="ARBA" id="ARBA00023163"/>
    </source>
</evidence>
<dbReference type="Pfam" id="PF00126">
    <property type="entry name" value="HTH_1"/>
    <property type="match status" value="1"/>
</dbReference>
<dbReference type="PANTHER" id="PTHR30419">
    <property type="entry name" value="HTH-TYPE TRANSCRIPTIONAL REGULATOR YBHD"/>
    <property type="match status" value="1"/>
</dbReference>
<keyword evidence="1" id="KW-0805">Transcription regulation</keyword>
<dbReference type="InterPro" id="IPR050950">
    <property type="entry name" value="HTH-type_LysR_regulators"/>
</dbReference>
<protein>
    <submittedName>
        <fullName evidence="5">LysR family transcriptional regulator</fullName>
    </submittedName>
</protein>
<dbReference type="InterPro" id="IPR005119">
    <property type="entry name" value="LysR_subst-bd"/>
</dbReference>
<keyword evidence="6" id="KW-1185">Reference proteome</keyword>
<dbReference type="PROSITE" id="PS50931">
    <property type="entry name" value="HTH_LYSR"/>
    <property type="match status" value="1"/>
</dbReference>
<dbReference type="PANTHER" id="PTHR30419:SF28">
    <property type="entry name" value="HTH-TYPE TRANSCRIPTIONAL REGULATOR BSDA"/>
    <property type="match status" value="1"/>
</dbReference>
<keyword evidence="2" id="KW-0238">DNA-binding</keyword>
<sequence length="293" mass="33125">MDLKQLLYFVTVVNEGNITAAARKLHIAQPALSNHIKNLEDDLDMKLFHRGPRKITLTDAGEILYTKANNILELKHSIRRELEDNRSGFKGTLKIGTISAIDADLLENNFLKFHQKYNNIKYELYEGITPEIIEMLFSRVIEIGIVRTPFDKTGLNITYLKVEPMIAAYKNDDDLDKLGSNISIEHLNEKPLIIYRRFESIIISAFQKVEISPYIFCINDDSRTSLLWANAGLGVAIVPISSKNLVLANNLKFKVIDNESLFTQVAIITLENSSLSSVATNFLKEITIDPLSI</sequence>
<dbReference type="InterPro" id="IPR000847">
    <property type="entry name" value="LysR_HTH_N"/>
</dbReference>
<evidence type="ECO:0000256" key="1">
    <source>
        <dbReference type="ARBA" id="ARBA00023015"/>
    </source>
</evidence>
<comment type="caution">
    <text evidence="5">The sequence shown here is derived from an EMBL/GenBank/DDBJ whole genome shotgun (WGS) entry which is preliminary data.</text>
</comment>
<feature type="domain" description="HTH lysR-type" evidence="4">
    <location>
        <begin position="1"/>
        <end position="58"/>
    </location>
</feature>
<accession>A0ABT1SI12</accession>
<dbReference type="Pfam" id="PF03466">
    <property type="entry name" value="LysR_substrate"/>
    <property type="match status" value="1"/>
</dbReference>
<evidence type="ECO:0000313" key="5">
    <source>
        <dbReference type="EMBL" id="MCQ4925592.1"/>
    </source>
</evidence>
<name>A0ABT1SI12_9FIRM</name>
<evidence type="ECO:0000313" key="6">
    <source>
        <dbReference type="Proteomes" id="UP001524478"/>
    </source>
</evidence>
<gene>
    <name evidence="5" type="ORF">NE686_21025</name>
</gene>
<organism evidence="5 6">
    <name type="scientific">Tissierella carlieri</name>
    <dbReference type="NCBI Taxonomy" id="689904"/>
    <lineage>
        <taxon>Bacteria</taxon>
        <taxon>Bacillati</taxon>
        <taxon>Bacillota</taxon>
        <taxon>Tissierellia</taxon>
        <taxon>Tissierellales</taxon>
        <taxon>Tissierellaceae</taxon>
        <taxon>Tissierella</taxon>
    </lineage>
</organism>
<evidence type="ECO:0000256" key="2">
    <source>
        <dbReference type="ARBA" id="ARBA00023125"/>
    </source>
</evidence>
<evidence type="ECO:0000259" key="4">
    <source>
        <dbReference type="PROSITE" id="PS50931"/>
    </source>
</evidence>
<dbReference type="RefSeq" id="WP_216559399.1">
    <property type="nucleotide sequence ID" value="NZ_JAHLOH010000034.1"/>
</dbReference>
<proteinExistence type="predicted"/>
<dbReference type="CDD" id="cd05466">
    <property type="entry name" value="PBP2_LTTR_substrate"/>
    <property type="match status" value="1"/>
</dbReference>